<evidence type="ECO:0000259" key="4">
    <source>
        <dbReference type="Pfam" id="PF17432"/>
    </source>
</evidence>
<feature type="domain" description="Aminopeptidase N-like N-terminal" evidence="5">
    <location>
        <begin position="23"/>
        <end position="199"/>
    </location>
</feature>
<feature type="domain" description="Peptidase M1 membrane alanine aminopeptidase" evidence="2">
    <location>
        <begin position="307"/>
        <end position="506"/>
    </location>
</feature>
<dbReference type="Pfam" id="PF17900">
    <property type="entry name" value="Peptidase_M1_N"/>
    <property type="match status" value="1"/>
</dbReference>
<dbReference type="InterPro" id="IPR037144">
    <property type="entry name" value="Peptidase_M1_pepN_C_sf"/>
</dbReference>
<dbReference type="Proteomes" id="UP001143747">
    <property type="component" value="Unassembled WGS sequence"/>
</dbReference>
<evidence type="ECO:0000259" key="3">
    <source>
        <dbReference type="Pfam" id="PF11940"/>
    </source>
</evidence>
<dbReference type="SUPFAM" id="SSF63737">
    <property type="entry name" value="Leukotriene A4 hydrolase N-terminal domain"/>
    <property type="match status" value="1"/>
</dbReference>
<evidence type="ECO:0000259" key="5">
    <source>
        <dbReference type="Pfam" id="PF17900"/>
    </source>
</evidence>
<protein>
    <submittedName>
        <fullName evidence="6">M1 family metallopeptidase</fullName>
    </submittedName>
</protein>
<dbReference type="GO" id="GO:0008270">
    <property type="term" value="F:zinc ion binding"/>
    <property type="evidence" value="ECO:0007669"/>
    <property type="project" value="InterPro"/>
</dbReference>
<dbReference type="PANTHER" id="PTHR46322">
    <property type="entry name" value="PUROMYCIN-SENSITIVE AMINOPEPTIDASE"/>
    <property type="match status" value="1"/>
</dbReference>
<dbReference type="Gene3D" id="1.10.390.10">
    <property type="entry name" value="Neutral Protease Domain 2"/>
    <property type="match status" value="1"/>
</dbReference>
<dbReference type="InterPro" id="IPR035414">
    <property type="entry name" value="Peptidase_M1_pepN_Ig-like"/>
</dbReference>
<dbReference type="Pfam" id="PF17432">
    <property type="entry name" value="DUF3458_C"/>
    <property type="match status" value="1"/>
</dbReference>
<gene>
    <name evidence="6" type="ORF">L0665_01000</name>
</gene>
<evidence type="ECO:0000259" key="2">
    <source>
        <dbReference type="Pfam" id="PF01433"/>
    </source>
</evidence>
<dbReference type="InterPro" id="IPR038438">
    <property type="entry name" value="PepN_Ig-like_sf"/>
</dbReference>
<proteinExistence type="predicted"/>
<comment type="caution">
    <text evidence="6">The sequence shown here is derived from an EMBL/GenBank/DDBJ whole genome shotgun (WGS) entry which is preliminary data.</text>
</comment>
<dbReference type="SUPFAM" id="SSF55486">
    <property type="entry name" value="Metalloproteases ('zincins'), catalytic domain"/>
    <property type="match status" value="1"/>
</dbReference>
<dbReference type="PANTHER" id="PTHR46322:SF1">
    <property type="entry name" value="PUROMYCIN-SENSITIVE AMINOPEPTIDASE"/>
    <property type="match status" value="1"/>
</dbReference>
<dbReference type="EMBL" id="JAKELO010000002">
    <property type="protein sequence ID" value="MDE4907204.1"/>
    <property type="molecule type" value="Genomic_DNA"/>
</dbReference>
<dbReference type="InterPro" id="IPR012779">
    <property type="entry name" value="Peptidase_M1_pepN"/>
</dbReference>
<dbReference type="InterPro" id="IPR042097">
    <property type="entry name" value="Aminopeptidase_N-like_N_sf"/>
</dbReference>
<evidence type="ECO:0000256" key="1">
    <source>
        <dbReference type="ARBA" id="ARBA00022438"/>
    </source>
</evidence>
<dbReference type="GO" id="GO:0004177">
    <property type="term" value="F:aminopeptidase activity"/>
    <property type="evidence" value="ECO:0007669"/>
    <property type="project" value="UniProtKB-KW"/>
</dbReference>
<dbReference type="InterPro" id="IPR045357">
    <property type="entry name" value="Aminopeptidase_N-like_N"/>
</dbReference>
<keyword evidence="1" id="KW-0378">Hydrolase</keyword>
<dbReference type="AlphaFoldDB" id="A0A9Q4KRF0"/>
<dbReference type="Pfam" id="PF01433">
    <property type="entry name" value="Peptidase_M1"/>
    <property type="match status" value="1"/>
</dbReference>
<reference evidence="6" key="1">
    <citation type="submission" date="2022-01" db="EMBL/GenBank/DDBJ databases">
        <title>Draft genome of Methanogenium marinum DSM 15558.</title>
        <authorList>
            <person name="Chen S.-C."/>
            <person name="You Y.-T."/>
        </authorList>
    </citation>
    <scope>NUCLEOTIDE SEQUENCE</scope>
    <source>
        <strain evidence="6">DSM 15558</strain>
    </source>
</reference>
<accession>A0A9Q4KRF0</accession>
<sequence>MTGQRQFTYYPSDFGVIPVDVCHMDLTFDIYNTRTIVQSQMKLRAHDTPIETLSLNAKNLEITSVSAPGHEISYTCDTEKSLLHIQFRQPVMPNEEFAIHTETICHPTSNILEGLYYDVTPKGAPPQQITQCQQWGFQRLVPCIDDMTAKCTYTTTIIADNRYTNLISNGDITISRHPVADGRDSITYDNSVTPMAPYLFFLGVGTYETFTRPFEYPDGTAFTLELLGPPGTDAALAENALEILADSIQWIYLFTGREWYRTPVTRQEMYRLSGERDRLIQSGAPEDEIWAIRSLLLEMNGTITPGYKYTGTVYREIGMQNSDFGGMENVGNTTITTNRLLAFPDATDGAFEYLMRVKVHEFYHNLNGSEVTGISPFEIWLNEAVTVHIENAYHAFHFGEDYTRLETVLTLLSPAGGTLFFDSGASALPIEPEGFNDPNELITGVTYVKSPEFVRMIETLTGKEAFAEGLARYHARYQHKNASRNDWIHAIEEASGQNFTDFADTWLTQTGYPVITATHAYDAAKQELTLSFSQQQRPDKKQWEMPVTYAVFSHSGEKTASGCFRMNTPDHTIVIAEQDEPAFVSLNRGAAFYGRLVYDPGTEALSLQAKYDDDITSRFLAFTRLCETEIIRLMEDTGAPVESALTHLIADLFSDEKLLSEAGGLFLTIFDAVGDERYAHRYADLYQARRRLIQATAEEHFTIISDVYTAYATDVPCPDGIAGDVARLKRRQVKNTALLFLAAMDTPDVHDILIRQYWEGTTATDRVIAFGHIVNSSCPERSDIIRDCYEKSRNNPVAWETYLSSLAGIASVKDIGFIRDAAQSDSFSLEMANDQRALFGRFAQNKKISLETEEGRSLLEEVLLTLAPVNEYSTGNMLSVFGNLDLMKEEHQAPLIEILLHVLDRADPQKTPSVYNTARRIRAASPVATAVWERENGKIFPNTYT</sequence>
<evidence type="ECO:0000313" key="6">
    <source>
        <dbReference type="EMBL" id="MDE4907204.1"/>
    </source>
</evidence>
<dbReference type="InterPro" id="IPR027268">
    <property type="entry name" value="Peptidase_M4/M1_CTD_sf"/>
</dbReference>
<dbReference type="Gene3D" id="2.60.40.1840">
    <property type="match status" value="1"/>
</dbReference>
<dbReference type="Gene3D" id="2.60.40.1730">
    <property type="entry name" value="tricorn interacting facor f3 domain"/>
    <property type="match status" value="1"/>
</dbReference>
<keyword evidence="1" id="KW-0031">Aminopeptidase</keyword>
<name>A0A9Q4KRF0_9EURY</name>
<organism evidence="6 7">
    <name type="scientific">Methanogenium marinum</name>
    <dbReference type="NCBI Taxonomy" id="348610"/>
    <lineage>
        <taxon>Archaea</taxon>
        <taxon>Methanobacteriati</taxon>
        <taxon>Methanobacteriota</taxon>
        <taxon>Stenosarchaea group</taxon>
        <taxon>Methanomicrobia</taxon>
        <taxon>Methanomicrobiales</taxon>
        <taxon>Methanomicrobiaceae</taxon>
        <taxon>Methanogenium</taxon>
    </lineage>
</organism>
<dbReference type="Pfam" id="PF11940">
    <property type="entry name" value="DUF3458"/>
    <property type="match status" value="1"/>
</dbReference>
<keyword evidence="7" id="KW-1185">Reference proteome</keyword>
<dbReference type="Gene3D" id="1.25.50.10">
    <property type="entry name" value="Peptidase M1, alanyl aminopeptidase, C-terminal domain"/>
    <property type="match status" value="1"/>
</dbReference>
<dbReference type="GO" id="GO:0008237">
    <property type="term" value="F:metallopeptidase activity"/>
    <property type="evidence" value="ECO:0007669"/>
    <property type="project" value="InterPro"/>
</dbReference>
<dbReference type="InterPro" id="IPR024601">
    <property type="entry name" value="Peptidase_M1_pepN_C"/>
</dbReference>
<keyword evidence="1" id="KW-0645">Protease</keyword>
<evidence type="ECO:0000313" key="7">
    <source>
        <dbReference type="Proteomes" id="UP001143747"/>
    </source>
</evidence>
<feature type="domain" description="Peptidase M1 alanyl aminopeptidase C-terminal" evidence="4">
    <location>
        <begin position="603"/>
        <end position="906"/>
    </location>
</feature>
<dbReference type="RefSeq" id="WP_274923870.1">
    <property type="nucleotide sequence ID" value="NZ_JAKELO010000002.1"/>
</dbReference>
<dbReference type="InterPro" id="IPR014782">
    <property type="entry name" value="Peptidase_M1_dom"/>
</dbReference>
<feature type="domain" description="Peptidase M1 alanyl aminopeptidase Ig-like fold" evidence="3">
    <location>
        <begin position="511"/>
        <end position="598"/>
    </location>
</feature>